<sequence>MRVSAKVGPHELIVLIDSGSTHNFINERIAELLQLPMVPIEPFNVKVANGDPLKCQERFENVSVLLQGIPSTLTLYSLPLIGLDMVLGVYWLEQLGMVLGKCAFDQQEVEYLGYVVTPQSVKVDQGKIKAMLNWPRPTNVSDLRGFLGLIGYYRKFVRNYGVIARPLTNLLRNGQFRWTEEAKDAFKALKQTMTSTPTLTMPNFNEPFVIESDASGAGIGAVLT</sequence>
<dbReference type="SUPFAM" id="SSF50630">
    <property type="entry name" value="Acid proteases"/>
    <property type="match status" value="1"/>
</dbReference>
<evidence type="ECO:0000259" key="1">
    <source>
        <dbReference type="Pfam" id="PF17919"/>
    </source>
</evidence>
<dbReference type="InterPro" id="IPR041577">
    <property type="entry name" value="RT_RNaseH_2"/>
</dbReference>
<dbReference type="Proteomes" id="UP000288805">
    <property type="component" value="Unassembled WGS sequence"/>
</dbReference>
<gene>
    <name evidence="2" type="primary">AtMg00860_44</name>
    <name evidence="2" type="ORF">CK203_117279</name>
</gene>
<dbReference type="InterPro" id="IPR043502">
    <property type="entry name" value="DNA/RNA_pol_sf"/>
</dbReference>
<evidence type="ECO:0000313" key="2">
    <source>
        <dbReference type="EMBL" id="RVW27992.1"/>
    </source>
</evidence>
<evidence type="ECO:0000313" key="3">
    <source>
        <dbReference type="Proteomes" id="UP000288805"/>
    </source>
</evidence>
<dbReference type="SUPFAM" id="SSF56672">
    <property type="entry name" value="DNA/RNA polymerases"/>
    <property type="match status" value="1"/>
</dbReference>
<protein>
    <submittedName>
        <fullName evidence="2">Putative mitochondrial protein</fullName>
    </submittedName>
</protein>
<dbReference type="EMBL" id="QGNW01001927">
    <property type="protein sequence ID" value="RVW27992.1"/>
    <property type="molecule type" value="Genomic_DNA"/>
</dbReference>
<dbReference type="Gene3D" id="3.30.70.270">
    <property type="match status" value="1"/>
</dbReference>
<dbReference type="Gene3D" id="2.40.70.10">
    <property type="entry name" value="Acid Proteases"/>
    <property type="match status" value="1"/>
</dbReference>
<dbReference type="CDD" id="cd00303">
    <property type="entry name" value="retropepsin_like"/>
    <property type="match status" value="1"/>
</dbReference>
<dbReference type="PANTHER" id="PTHR33064">
    <property type="entry name" value="POL PROTEIN"/>
    <property type="match status" value="1"/>
</dbReference>
<proteinExistence type="predicted"/>
<accession>A0A438CXS9</accession>
<reference evidence="2 3" key="1">
    <citation type="journal article" date="2018" name="PLoS Genet.">
        <title>Population sequencing reveals clonal diversity and ancestral inbreeding in the grapevine cultivar Chardonnay.</title>
        <authorList>
            <person name="Roach M.J."/>
            <person name="Johnson D.L."/>
            <person name="Bohlmann J."/>
            <person name="van Vuuren H.J."/>
            <person name="Jones S.J."/>
            <person name="Pretorius I.S."/>
            <person name="Schmidt S.A."/>
            <person name="Borneman A.R."/>
        </authorList>
    </citation>
    <scope>NUCLEOTIDE SEQUENCE [LARGE SCALE GENOMIC DNA]</scope>
    <source>
        <strain evidence="3">cv. Chardonnay</strain>
        <tissue evidence="2">Leaf</tissue>
    </source>
</reference>
<organism evidence="2 3">
    <name type="scientific">Vitis vinifera</name>
    <name type="common">Grape</name>
    <dbReference type="NCBI Taxonomy" id="29760"/>
    <lineage>
        <taxon>Eukaryota</taxon>
        <taxon>Viridiplantae</taxon>
        <taxon>Streptophyta</taxon>
        <taxon>Embryophyta</taxon>
        <taxon>Tracheophyta</taxon>
        <taxon>Spermatophyta</taxon>
        <taxon>Magnoliopsida</taxon>
        <taxon>eudicotyledons</taxon>
        <taxon>Gunneridae</taxon>
        <taxon>Pentapetalae</taxon>
        <taxon>rosids</taxon>
        <taxon>Vitales</taxon>
        <taxon>Vitaceae</taxon>
        <taxon>Viteae</taxon>
        <taxon>Vitis</taxon>
    </lineage>
</organism>
<comment type="caution">
    <text evidence="2">The sequence shown here is derived from an EMBL/GenBank/DDBJ whole genome shotgun (WGS) entry which is preliminary data.</text>
</comment>
<dbReference type="AlphaFoldDB" id="A0A438CXS9"/>
<dbReference type="Pfam" id="PF17919">
    <property type="entry name" value="RT_RNaseH_2"/>
    <property type="match status" value="1"/>
</dbReference>
<dbReference type="InterPro" id="IPR051320">
    <property type="entry name" value="Viral_Replic_Matur_Polypro"/>
</dbReference>
<dbReference type="Pfam" id="PF08284">
    <property type="entry name" value="RVP_2"/>
    <property type="match status" value="1"/>
</dbReference>
<name>A0A438CXS9_VITVI</name>
<dbReference type="InterPro" id="IPR021109">
    <property type="entry name" value="Peptidase_aspartic_dom_sf"/>
</dbReference>
<dbReference type="InterPro" id="IPR043128">
    <property type="entry name" value="Rev_trsase/Diguanyl_cyclase"/>
</dbReference>
<feature type="domain" description="Reverse transcriptase/retrotransposon-derived protein RNase H-like" evidence="1">
    <location>
        <begin position="178"/>
        <end position="224"/>
    </location>
</feature>
<dbReference type="PANTHER" id="PTHR33064:SF40">
    <property type="entry name" value="REVERSE TRANSCRIPTASE_RETROTRANSPOSON-DERIVED PROTEIN RNASE H-LIKE DOMAIN-CONTAINING PROTEIN"/>
    <property type="match status" value="1"/>
</dbReference>
<dbReference type="FunFam" id="3.30.70.270:FF:000020">
    <property type="entry name" value="Transposon Tf2-6 polyprotein-like Protein"/>
    <property type="match status" value="1"/>
</dbReference>